<name>A0ABS6V593_9SPHN</name>
<dbReference type="InterPro" id="IPR007627">
    <property type="entry name" value="RNA_pol_sigma70_r2"/>
</dbReference>
<evidence type="ECO:0000313" key="7">
    <source>
        <dbReference type="EMBL" id="MBW0144726.1"/>
    </source>
</evidence>
<dbReference type="InterPro" id="IPR039425">
    <property type="entry name" value="RNA_pol_sigma-70-like"/>
</dbReference>
<evidence type="ECO:0000256" key="3">
    <source>
        <dbReference type="ARBA" id="ARBA00023125"/>
    </source>
</evidence>
<dbReference type="InterPro" id="IPR014284">
    <property type="entry name" value="RNA_pol_sigma-70_dom"/>
</dbReference>
<gene>
    <name evidence="7" type="ORF">KTQ36_05390</name>
</gene>
<evidence type="ECO:0000256" key="4">
    <source>
        <dbReference type="ARBA" id="ARBA00023163"/>
    </source>
</evidence>
<dbReference type="Pfam" id="PF04542">
    <property type="entry name" value="Sigma70_r2"/>
    <property type="match status" value="1"/>
</dbReference>
<keyword evidence="1" id="KW-0805">Transcription regulation</keyword>
<sequence length="174" mass="19340">MILADDDIRRLMARAQEGDKSSYRVALAGAQDWLARYFAKRIAPQSVDDLVQETLMALHAKRATYDATRPFYPWLAAIARFRWIDALRKLQRTPDAAEDADLPVPSAEEPVLARLSLDRLLTHIPTKQATAITLTKVEGMSIQETAAMTGQSESAVKVNIHRGLKKLAALVESD</sequence>
<evidence type="ECO:0000313" key="8">
    <source>
        <dbReference type="Proteomes" id="UP000698028"/>
    </source>
</evidence>
<organism evidence="7 8">
    <name type="scientific">Sphingomicrobium clamense</name>
    <dbReference type="NCBI Taxonomy" id="2851013"/>
    <lineage>
        <taxon>Bacteria</taxon>
        <taxon>Pseudomonadati</taxon>
        <taxon>Pseudomonadota</taxon>
        <taxon>Alphaproteobacteria</taxon>
        <taxon>Sphingomonadales</taxon>
        <taxon>Sphingomonadaceae</taxon>
        <taxon>Sphingomicrobium</taxon>
    </lineage>
</organism>
<feature type="domain" description="RNA polymerase sigma-70 region 2" evidence="5">
    <location>
        <begin position="36"/>
        <end position="93"/>
    </location>
</feature>
<keyword evidence="2" id="KW-0731">Sigma factor</keyword>
<dbReference type="PANTHER" id="PTHR43133:SF58">
    <property type="entry name" value="ECF RNA POLYMERASE SIGMA FACTOR SIGD"/>
    <property type="match status" value="1"/>
</dbReference>
<evidence type="ECO:0000256" key="2">
    <source>
        <dbReference type="ARBA" id="ARBA00023082"/>
    </source>
</evidence>
<dbReference type="Pfam" id="PF08281">
    <property type="entry name" value="Sigma70_r4_2"/>
    <property type="match status" value="1"/>
</dbReference>
<proteinExistence type="predicted"/>
<keyword evidence="4" id="KW-0804">Transcription</keyword>
<dbReference type="RefSeq" id="WP_218632691.1">
    <property type="nucleotide sequence ID" value="NZ_JAHVAH010000001.1"/>
</dbReference>
<dbReference type="EMBL" id="JAHVAH010000001">
    <property type="protein sequence ID" value="MBW0144726.1"/>
    <property type="molecule type" value="Genomic_DNA"/>
</dbReference>
<dbReference type="NCBIfam" id="TIGR02937">
    <property type="entry name" value="sigma70-ECF"/>
    <property type="match status" value="1"/>
</dbReference>
<feature type="domain" description="RNA polymerase sigma factor 70 region 4 type 2" evidence="6">
    <location>
        <begin position="115"/>
        <end position="167"/>
    </location>
</feature>
<dbReference type="CDD" id="cd06171">
    <property type="entry name" value="Sigma70_r4"/>
    <property type="match status" value="1"/>
</dbReference>
<comment type="caution">
    <text evidence="7">The sequence shown here is derived from an EMBL/GenBank/DDBJ whole genome shotgun (WGS) entry which is preliminary data.</text>
</comment>
<dbReference type="Proteomes" id="UP000698028">
    <property type="component" value="Unassembled WGS sequence"/>
</dbReference>
<reference evidence="7 8" key="1">
    <citation type="submission" date="2021-07" db="EMBL/GenBank/DDBJ databases">
        <title>The draft genome sequence of Sphingomicrobium sp. B8.</title>
        <authorList>
            <person name="Mu L."/>
        </authorList>
    </citation>
    <scope>NUCLEOTIDE SEQUENCE [LARGE SCALE GENOMIC DNA]</scope>
    <source>
        <strain evidence="7 8">B8</strain>
    </source>
</reference>
<evidence type="ECO:0000259" key="6">
    <source>
        <dbReference type="Pfam" id="PF08281"/>
    </source>
</evidence>
<keyword evidence="3" id="KW-0238">DNA-binding</keyword>
<dbReference type="InterPro" id="IPR013249">
    <property type="entry name" value="RNA_pol_sigma70_r4_t2"/>
</dbReference>
<dbReference type="PANTHER" id="PTHR43133">
    <property type="entry name" value="RNA POLYMERASE ECF-TYPE SIGMA FACTO"/>
    <property type="match status" value="1"/>
</dbReference>
<keyword evidence="8" id="KW-1185">Reference proteome</keyword>
<evidence type="ECO:0000259" key="5">
    <source>
        <dbReference type="Pfam" id="PF04542"/>
    </source>
</evidence>
<protein>
    <submittedName>
        <fullName evidence="7">Sigma-70 family RNA polymerase sigma factor</fullName>
    </submittedName>
</protein>
<evidence type="ECO:0000256" key="1">
    <source>
        <dbReference type="ARBA" id="ARBA00023015"/>
    </source>
</evidence>
<accession>A0ABS6V593</accession>